<dbReference type="NCBIfam" id="TIGR01764">
    <property type="entry name" value="excise"/>
    <property type="match status" value="1"/>
</dbReference>
<proteinExistence type="predicted"/>
<name>A0A2G6K773_9BACT</name>
<dbReference type="SUPFAM" id="SSF53850">
    <property type="entry name" value="Periplasmic binding protein-like II"/>
    <property type="match status" value="1"/>
</dbReference>
<keyword evidence="3" id="KW-0238">DNA-binding</keyword>
<organism evidence="3 4">
    <name type="scientific">candidate division KSB3 bacterium</name>
    <dbReference type="NCBI Taxonomy" id="2044937"/>
    <lineage>
        <taxon>Bacteria</taxon>
        <taxon>candidate division KSB3</taxon>
    </lineage>
</organism>
<sequence length="225" mass="25301">MFEKPFLSTREVAQFLDVNEKMIYSLVSDKGLPATKITGKWLFPRHLVELWLENHIVNYPKSASIPSSQGVLILVGSHDILMERLLSLFNRLYPERLAVFGNVGSLGGLKALHEGLCHIAASHLLQADEEEYNFDFAQEELGNEVAAVVNFCRREQGLFVAKGNPRNLQAIADLGQPGIRLANRSMNTGTRLLLDRELQKLGLDGTKIQGYKQEYQSHWDVALEI</sequence>
<evidence type="ECO:0000313" key="3">
    <source>
        <dbReference type="EMBL" id="PIE31494.1"/>
    </source>
</evidence>
<dbReference type="Pfam" id="PF12728">
    <property type="entry name" value="HTH_17"/>
    <property type="match status" value="1"/>
</dbReference>
<gene>
    <name evidence="3" type="ORF">CSA56_18115</name>
</gene>
<accession>A0A2G6K773</accession>
<dbReference type="Pfam" id="PF12727">
    <property type="entry name" value="PBP_like"/>
    <property type="match status" value="1"/>
</dbReference>
<feature type="domain" description="Helix-turn-helix" evidence="2">
    <location>
        <begin position="6"/>
        <end position="55"/>
    </location>
</feature>
<evidence type="ECO:0000259" key="1">
    <source>
        <dbReference type="Pfam" id="PF12727"/>
    </source>
</evidence>
<dbReference type="InterPro" id="IPR041657">
    <property type="entry name" value="HTH_17"/>
</dbReference>
<evidence type="ECO:0000313" key="4">
    <source>
        <dbReference type="Proteomes" id="UP000230821"/>
    </source>
</evidence>
<dbReference type="PANTHER" id="PTHR38431">
    <property type="entry name" value="BLL2305 PROTEIN"/>
    <property type="match status" value="1"/>
</dbReference>
<dbReference type="AlphaFoldDB" id="A0A2G6K773"/>
<dbReference type="InterPro" id="IPR024370">
    <property type="entry name" value="PBP_domain"/>
</dbReference>
<dbReference type="InterPro" id="IPR010093">
    <property type="entry name" value="SinI_DNA-bd"/>
</dbReference>
<protein>
    <submittedName>
        <fullName evidence="3">DNA-binding protein</fullName>
    </submittedName>
</protein>
<dbReference type="EMBL" id="PDSK01000144">
    <property type="protein sequence ID" value="PIE31494.1"/>
    <property type="molecule type" value="Genomic_DNA"/>
</dbReference>
<comment type="caution">
    <text evidence="3">The sequence shown here is derived from an EMBL/GenBank/DDBJ whole genome shotgun (WGS) entry which is preliminary data.</text>
</comment>
<dbReference type="PANTHER" id="PTHR38431:SF1">
    <property type="entry name" value="BLL2305 PROTEIN"/>
    <property type="match status" value="1"/>
</dbReference>
<dbReference type="Proteomes" id="UP000230821">
    <property type="component" value="Unassembled WGS sequence"/>
</dbReference>
<evidence type="ECO:0000259" key="2">
    <source>
        <dbReference type="Pfam" id="PF12728"/>
    </source>
</evidence>
<reference evidence="3 4" key="1">
    <citation type="submission" date="2017-10" db="EMBL/GenBank/DDBJ databases">
        <title>Novel microbial diversity and functional potential in the marine mammal oral microbiome.</title>
        <authorList>
            <person name="Dudek N.K."/>
            <person name="Sun C.L."/>
            <person name="Burstein D."/>
            <person name="Kantor R.S."/>
            <person name="Aliaga Goltsman D.S."/>
            <person name="Bik E.M."/>
            <person name="Thomas B.C."/>
            <person name="Banfield J.F."/>
            <person name="Relman D.A."/>
        </authorList>
    </citation>
    <scope>NUCLEOTIDE SEQUENCE [LARGE SCALE GENOMIC DNA]</scope>
    <source>
        <strain evidence="3">DOLJORAL78_47_16</strain>
    </source>
</reference>
<feature type="domain" description="PBP" evidence="1">
    <location>
        <begin position="88"/>
        <end position="225"/>
    </location>
</feature>
<dbReference type="GO" id="GO:0003677">
    <property type="term" value="F:DNA binding"/>
    <property type="evidence" value="ECO:0007669"/>
    <property type="project" value="UniProtKB-KW"/>
</dbReference>